<accession>A0A521BM50</accession>
<dbReference type="Pfam" id="PF00079">
    <property type="entry name" value="Serpin"/>
    <property type="match status" value="1"/>
</dbReference>
<dbReference type="GO" id="GO:0004867">
    <property type="term" value="F:serine-type endopeptidase inhibitor activity"/>
    <property type="evidence" value="ECO:0007669"/>
    <property type="project" value="InterPro"/>
</dbReference>
<dbReference type="OrthoDB" id="9764871at2"/>
<dbReference type="Gene3D" id="2.30.39.10">
    <property type="entry name" value="Alpha-1-antitrypsin, domain 1"/>
    <property type="match status" value="1"/>
</dbReference>
<sequence>MNSFALPDTLKNMMKPNYLLTFLFIFFILFSTSCSNDISGPNGQEPGRGIELPAELTQAEKQLVESGHSFSFDVFKSTVEHDTVADNIFISPLSLSVALGMTMNGAQGETQEQMRQTLAFHGMDIEEINEGYRFLIERLITADPSVQMQIANSVWNRQEFEVNADFLDKLETYFDAEAQELDFDDPSSVDTINNWVEDNTNGLIETIIDRIPPSMVMYLINAIYFKGDWTHTFDKEDTKSRPFYLENGSEINVDMMRQDGAFNTYFSDEVRMIDLPYGDSLYTMSLMMPADPDTKIETFIADQLSQENFNTWLDNIAYRQTVVNLPKFEIEYELTMNEVLKSLGMEVAFNPNEADFRGINPNGGLFISQVKHKTFVTVDEEGTEAAAVTSIGMELTSMPPSFNANRPFIFLIREQQSGTVVFMGKVSHPAG</sequence>
<dbReference type="SUPFAM" id="SSF56574">
    <property type="entry name" value="Serpins"/>
    <property type="match status" value="1"/>
</dbReference>
<dbReference type="GO" id="GO:0005615">
    <property type="term" value="C:extracellular space"/>
    <property type="evidence" value="ECO:0007669"/>
    <property type="project" value="InterPro"/>
</dbReference>
<dbReference type="InterPro" id="IPR023796">
    <property type="entry name" value="Serpin_dom"/>
</dbReference>
<organism evidence="3 4">
    <name type="scientific">Gracilimonas mengyeensis</name>
    <dbReference type="NCBI Taxonomy" id="1302730"/>
    <lineage>
        <taxon>Bacteria</taxon>
        <taxon>Pseudomonadati</taxon>
        <taxon>Balneolota</taxon>
        <taxon>Balneolia</taxon>
        <taxon>Balneolales</taxon>
        <taxon>Balneolaceae</taxon>
        <taxon>Gracilimonas</taxon>
    </lineage>
</organism>
<dbReference type="SMART" id="SM00093">
    <property type="entry name" value="SERPIN"/>
    <property type="match status" value="1"/>
</dbReference>
<feature type="domain" description="Serpin" evidence="2">
    <location>
        <begin position="72"/>
        <end position="429"/>
    </location>
</feature>
<name>A0A521BM50_9BACT</name>
<dbReference type="RefSeq" id="WP_142453382.1">
    <property type="nucleotide sequence ID" value="NZ_FXTP01000002.1"/>
</dbReference>
<evidence type="ECO:0000313" key="4">
    <source>
        <dbReference type="Proteomes" id="UP000317557"/>
    </source>
</evidence>
<dbReference type="PANTHER" id="PTHR11461">
    <property type="entry name" value="SERINE PROTEASE INHIBITOR, SERPIN"/>
    <property type="match status" value="1"/>
</dbReference>
<proteinExistence type="inferred from homology"/>
<evidence type="ECO:0000256" key="1">
    <source>
        <dbReference type="RuleBase" id="RU000411"/>
    </source>
</evidence>
<reference evidence="3 4" key="1">
    <citation type="submission" date="2017-05" db="EMBL/GenBank/DDBJ databases">
        <authorList>
            <person name="Varghese N."/>
            <person name="Submissions S."/>
        </authorList>
    </citation>
    <scope>NUCLEOTIDE SEQUENCE [LARGE SCALE GENOMIC DNA]</scope>
    <source>
        <strain evidence="3 4">DSM 21985</strain>
    </source>
</reference>
<dbReference type="PANTHER" id="PTHR11461:SF211">
    <property type="entry name" value="GH10112P-RELATED"/>
    <property type="match status" value="1"/>
</dbReference>
<dbReference type="Proteomes" id="UP000317557">
    <property type="component" value="Unassembled WGS sequence"/>
</dbReference>
<evidence type="ECO:0000313" key="3">
    <source>
        <dbReference type="EMBL" id="SMO48175.1"/>
    </source>
</evidence>
<dbReference type="InterPro" id="IPR036186">
    <property type="entry name" value="Serpin_sf"/>
</dbReference>
<gene>
    <name evidence="3" type="ORF">SAMN06265219_102388</name>
</gene>
<dbReference type="Gene3D" id="3.30.497.10">
    <property type="entry name" value="Antithrombin, subunit I, domain 2"/>
    <property type="match status" value="1"/>
</dbReference>
<dbReference type="InterPro" id="IPR042185">
    <property type="entry name" value="Serpin_sf_2"/>
</dbReference>
<protein>
    <submittedName>
        <fullName evidence="3">Serpin B</fullName>
    </submittedName>
</protein>
<evidence type="ECO:0000259" key="2">
    <source>
        <dbReference type="SMART" id="SM00093"/>
    </source>
</evidence>
<dbReference type="AlphaFoldDB" id="A0A521BM50"/>
<comment type="similarity">
    <text evidence="1">Belongs to the serpin family.</text>
</comment>
<dbReference type="InterPro" id="IPR023795">
    <property type="entry name" value="Serpin_CS"/>
</dbReference>
<dbReference type="InterPro" id="IPR000215">
    <property type="entry name" value="Serpin_fam"/>
</dbReference>
<dbReference type="InterPro" id="IPR042178">
    <property type="entry name" value="Serpin_sf_1"/>
</dbReference>
<dbReference type="EMBL" id="FXTP01000002">
    <property type="protein sequence ID" value="SMO48175.1"/>
    <property type="molecule type" value="Genomic_DNA"/>
</dbReference>
<dbReference type="PROSITE" id="PS00284">
    <property type="entry name" value="SERPIN"/>
    <property type="match status" value="1"/>
</dbReference>
<dbReference type="CDD" id="cd19588">
    <property type="entry name" value="serpin_miropin-like"/>
    <property type="match status" value="1"/>
</dbReference>
<keyword evidence="4" id="KW-1185">Reference proteome</keyword>